<evidence type="ECO:0000256" key="2">
    <source>
        <dbReference type="ARBA" id="ARBA00004667"/>
    </source>
</evidence>
<dbReference type="InterPro" id="IPR004516">
    <property type="entry name" value="HisRS/HisZ"/>
</dbReference>
<dbReference type="GO" id="GO:0006427">
    <property type="term" value="P:histidyl-tRNA aminoacylation"/>
    <property type="evidence" value="ECO:0007669"/>
    <property type="project" value="TreeGrafter"/>
</dbReference>
<keyword evidence="6 9" id="KW-0963">Cytoplasm</keyword>
<comment type="subunit">
    <text evidence="4 9">Heteromultimer composed of HisG and HisZ subunits.</text>
</comment>
<evidence type="ECO:0000256" key="5">
    <source>
        <dbReference type="ARBA" id="ARBA00020397"/>
    </source>
</evidence>
<keyword evidence="11" id="KW-0808">Transferase</keyword>
<dbReference type="GO" id="GO:0005737">
    <property type="term" value="C:cytoplasm"/>
    <property type="evidence" value="ECO:0007669"/>
    <property type="project" value="UniProtKB-SubCell"/>
</dbReference>
<dbReference type="InterPro" id="IPR004517">
    <property type="entry name" value="HisZ"/>
</dbReference>
<dbReference type="SUPFAM" id="SSF55681">
    <property type="entry name" value="Class II aaRS and biotin synthetases"/>
    <property type="match status" value="1"/>
</dbReference>
<keyword evidence="7 9" id="KW-0368">Histidine biosynthesis</keyword>
<sequence length="383" mass="41707">MSTWLLPENIADVLPSEARKIEELRRRLLDRFRAYGYEMVMPPLLEYIESLLTGGGSDLDLRTFKLVDQLSGRTLGLRADITPQVARIDAHLLNRQGVTRLCYAGNVVHTRPRGLHATREQIQIGAEIYGHAGLEADLEIQQLMLDALRLAGLAKVRLDLCHAGVLAALIDTEPAAEALGEPLFEALAGKDVPRLVELTAALQPVTRDALRVLPTLYGDASVLDEARARLPNAPEIARALDDLAFLAAQVDGAEVMIDLADLRGYTYHSGVMFSAYVDGVPNAVARGGRYDHVGQAYGRARAATGFSLDLREVARISPVEARSSAILAPWQHDDALRASVAALRDAGEVVIQALPGHDHALDEFACDRVLVERNGAWVVEARN</sequence>
<dbReference type="NCBIfam" id="NF009086">
    <property type="entry name" value="PRK12421.1"/>
    <property type="match status" value="1"/>
</dbReference>
<reference evidence="11 12" key="1">
    <citation type="submission" date="2017-01" db="EMBL/GenBank/DDBJ databases">
        <title>Whole-Genome Shotgun Sequencing of Two beta-Proteobacterial Species in Search of the Bulgecin Biosynthetic Cluster.</title>
        <authorList>
            <person name="Horsman M.E."/>
            <person name="Marous D.R."/>
            <person name="Li R."/>
            <person name="Oliver R.A."/>
            <person name="Byun B."/>
            <person name="Emrich S.J."/>
            <person name="Boggess B."/>
            <person name="Townsend C.A."/>
            <person name="Mobashery S."/>
        </authorList>
    </citation>
    <scope>NUCLEOTIDE SEQUENCE [LARGE SCALE GENOMIC DNA]</scope>
    <source>
        <strain evidence="11 12">ATCC 31363</strain>
    </source>
</reference>
<dbReference type="AlphaFoldDB" id="A0A2A4F440"/>
<proteinExistence type="inferred from homology"/>
<comment type="subcellular location">
    <subcellularLocation>
        <location evidence="1 9">Cytoplasm</location>
    </subcellularLocation>
</comment>
<dbReference type="Gene3D" id="3.30.930.10">
    <property type="entry name" value="Bira Bifunctional Protein, Domain 2"/>
    <property type="match status" value="1"/>
</dbReference>
<dbReference type="PANTHER" id="PTHR43707:SF1">
    <property type="entry name" value="HISTIDINE--TRNA LIGASE, MITOCHONDRIAL-RELATED"/>
    <property type="match status" value="1"/>
</dbReference>
<name>A0A2A4F440_9BURK</name>
<evidence type="ECO:0000313" key="12">
    <source>
        <dbReference type="Proteomes" id="UP000218022"/>
    </source>
</evidence>
<comment type="pathway">
    <text evidence="2 9">Amino-acid biosynthesis; L-histidine biosynthesis; L-histidine from 5-phospho-alpha-D-ribose 1-diphosphate: step 1/9.</text>
</comment>
<dbReference type="InterPro" id="IPR041715">
    <property type="entry name" value="HisRS-like_core"/>
</dbReference>
<evidence type="ECO:0000256" key="7">
    <source>
        <dbReference type="ARBA" id="ARBA00023102"/>
    </source>
</evidence>
<gene>
    <name evidence="9" type="primary">hisZ</name>
    <name evidence="11" type="ORF">BWP39_02335</name>
</gene>
<dbReference type="UniPathway" id="UPA00031">
    <property type="reaction ID" value="UER00006"/>
</dbReference>
<keyword evidence="9" id="KW-0028">Amino-acid biosynthesis</keyword>
<comment type="miscellaneous">
    <text evidence="9">This function is generally fulfilled by the C-terminal part of HisG, which is missing in some bacteria such as this one.</text>
</comment>
<dbReference type="Pfam" id="PF13393">
    <property type="entry name" value="tRNA-synt_His"/>
    <property type="match status" value="1"/>
</dbReference>
<evidence type="ECO:0000256" key="9">
    <source>
        <dbReference type="HAMAP-Rule" id="MF_00125"/>
    </source>
</evidence>
<dbReference type="NCBIfam" id="TIGR00443">
    <property type="entry name" value="hisZ_biosyn_reg"/>
    <property type="match status" value="1"/>
</dbReference>
<dbReference type="GO" id="GO:0016757">
    <property type="term" value="F:glycosyltransferase activity"/>
    <property type="evidence" value="ECO:0007669"/>
    <property type="project" value="UniProtKB-KW"/>
</dbReference>
<dbReference type="EMBL" id="MTZV01000002">
    <property type="protein sequence ID" value="PCE27354.1"/>
    <property type="molecule type" value="Genomic_DNA"/>
</dbReference>
<evidence type="ECO:0000256" key="6">
    <source>
        <dbReference type="ARBA" id="ARBA00022490"/>
    </source>
</evidence>
<dbReference type="OrthoDB" id="9769617at2"/>
<dbReference type="PANTHER" id="PTHR43707">
    <property type="entry name" value="HISTIDYL-TRNA SYNTHETASE"/>
    <property type="match status" value="1"/>
</dbReference>
<dbReference type="GO" id="GO:0004821">
    <property type="term" value="F:histidine-tRNA ligase activity"/>
    <property type="evidence" value="ECO:0007669"/>
    <property type="project" value="TreeGrafter"/>
</dbReference>
<evidence type="ECO:0000256" key="1">
    <source>
        <dbReference type="ARBA" id="ARBA00004496"/>
    </source>
</evidence>
<dbReference type="GO" id="GO:0000105">
    <property type="term" value="P:L-histidine biosynthetic process"/>
    <property type="evidence" value="ECO:0007669"/>
    <property type="project" value="UniProtKB-UniRule"/>
</dbReference>
<comment type="caution">
    <text evidence="11">The sequence shown here is derived from an EMBL/GenBank/DDBJ whole genome shotgun (WGS) entry which is preliminary data.</text>
</comment>
<dbReference type="Proteomes" id="UP000218022">
    <property type="component" value="Unassembled WGS sequence"/>
</dbReference>
<evidence type="ECO:0000256" key="4">
    <source>
        <dbReference type="ARBA" id="ARBA00011496"/>
    </source>
</evidence>
<organism evidence="11 12">
    <name type="scientific">Paraburkholderia acidicola</name>
    <dbReference type="NCBI Taxonomy" id="1912599"/>
    <lineage>
        <taxon>Bacteria</taxon>
        <taxon>Pseudomonadati</taxon>
        <taxon>Pseudomonadota</taxon>
        <taxon>Betaproteobacteria</taxon>
        <taxon>Burkholderiales</taxon>
        <taxon>Burkholderiaceae</taxon>
        <taxon>Paraburkholderia</taxon>
    </lineage>
</organism>
<dbReference type="RefSeq" id="WP_096716781.1">
    <property type="nucleotide sequence ID" value="NZ_MTZV01000002.1"/>
</dbReference>
<feature type="domain" description="Class II Histidinyl-tRNA synthetase (HisRS)-like catalytic core" evidence="10">
    <location>
        <begin position="10"/>
        <end position="313"/>
    </location>
</feature>
<comment type="similarity">
    <text evidence="3 9">Belongs to the class-II aminoacyl-tRNA synthetase family. HisZ subfamily.</text>
</comment>
<dbReference type="HAMAP" id="MF_00125">
    <property type="entry name" value="HisZ"/>
    <property type="match status" value="1"/>
</dbReference>
<dbReference type="CDD" id="cd00773">
    <property type="entry name" value="HisRS-like_core"/>
    <property type="match status" value="1"/>
</dbReference>
<evidence type="ECO:0000256" key="8">
    <source>
        <dbReference type="ARBA" id="ARBA00025246"/>
    </source>
</evidence>
<evidence type="ECO:0000313" key="11">
    <source>
        <dbReference type="EMBL" id="PCE27354.1"/>
    </source>
</evidence>
<accession>A0A2A4F440</accession>
<evidence type="ECO:0000256" key="3">
    <source>
        <dbReference type="ARBA" id="ARBA00005539"/>
    </source>
</evidence>
<evidence type="ECO:0000259" key="10">
    <source>
        <dbReference type="Pfam" id="PF13393"/>
    </source>
</evidence>
<comment type="function">
    <text evidence="8 9">Required for the first step of histidine biosynthesis. May allow the feedback regulation of ATP phosphoribosyltransferase activity by histidine.</text>
</comment>
<protein>
    <recommendedName>
        <fullName evidence="5 9">ATP phosphoribosyltransferase regulatory subunit</fullName>
    </recommendedName>
</protein>
<dbReference type="NCBIfam" id="NF008935">
    <property type="entry name" value="PRK12292.1-1"/>
    <property type="match status" value="1"/>
</dbReference>
<keyword evidence="11" id="KW-0328">Glycosyltransferase</keyword>
<dbReference type="InterPro" id="IPR045864">
    <property type="entry name" value="aa-tRNA-synth_II/BPL/LPL"/>
</dbReference>